<dbReference type="AlphaFoldDB" id="A0A0F9QJP2"/>
<evidence type="ECO:0000256" key="2">
    <source>
        <dbReference type="ARBA" id="ARBA00022722"/>
    </source>
</evidence>
<proteinExistence type="inferred from homology"/>
<keyword evidence="2" id="KW-0540">Nuclease</keyword>
<dbReference type="InterPro" id="IPR041633">
    <property type="entry name" value="Polbeta"/>
</dbReference>
<dbReference type="SUPFAM" id="SSF81301">
    <property type="entry name" value="Nucleotidyltransferase"/>
    <property type="match status" value="1"/>
</dbReference>
<evidence type="ECO:0000313" key="6">
    <source>
        <dbReference type="EMBL" id="KKN44295.1"/>
    </source>
</evidence>
<dbReference type="CDD" id="cd05403">
    <property type="entry name" value="NT_KNTase_like"/>
    <property type="match status" value="1"/>
</dbReference>
<dbReference type="PANTHER" id="PTHR33397">
    <property type="entry name" value="UPF0331 PROTEIN YUTE"/>
    <property type="match status" value="1"/>
</dbReference>
<evidence type="ECO:0000259" key="5">
    <source>
        <dbReference type="Pfam" id="PF18765"/>
    </source>
</evidence>
<dbReference type="NCBIfam" id="NF047751">
    <property type="entry name" value="HepT_toxin"/>
    <property type="match status" value="1"/>
</dbReference>
<keyword evidence="3" id="KW-0378">Hydrolase</keyword>
<dbReference type="InterPro" id="IPR043519">
    <property type="entry name" value="NT_sf"/>
</dbReference>
<evidence type="ECO:0000256" key="3">
    <source>
        <dbReference type="ARBA" id="ARBA00022801"/>
    </source>
</evidence>
<comment type="similarity">
    <text evidence="4">Belongs to the HepT RNase toxin family.</text>
</comment>
<dbReference type="GO" id="GO:0004540">
    <property type="term" value="F:RNA nuclease activity"/>
    <property type="evidence" value="ECO:0007669"/>
    <property type="project" value="InterPro"/>
</dbReference>
<dbReference type="InterPro" id="IPR052379">
    <property type="entry name" value="Type_VII_TA_RNase"/>
</dbReference>
<dbReference type="Pfam" id="PF01934">
    <property type="entry name" value="HepT-like"/>
    <property type="match status" value="1"/>
</dbReference>
<dbReference type="GO" id="GO:0110001">
    <property type="term" value="C:toxin-antitoxin complex"/>
    <property type="evidence" value="ECO:0007669"/>
    <property type="project" value="InterPro"/>
</dbReference>
<evidence type="ECO:0000256" key="4">
    <source>
        <dbReference type="ARBA" id="ARBA00024207"/>
    </source>
</evidence>
<dbReference type="InterPro" id="IPR037038">
    <property type="entry name" value="HepT-like_sf"/>
</dbReference>
<comment type="caution">
    <text evidence="6">The sequence shown here is derived from an EMBL/GenBank/DDBJ whole genome shotgun (WGS) entry which is preliminary data.</text>
</comment>
<gene>
    <name evidence="6" type="ORF">LCGC14_0694510</name>
</gene>
<keyword evidence="1" id="KW-1277">Toxin-antitoxin system</keyword>
<protein>
    <recommendedName>
        <fullName evidence="5">Polymerase beta nucleotidyltransferase domain-containing protein</fullName>
    </recommendedName>
</protein>
<organism evidence="6">
    <name type="scientific">marine sediment metagenome</name>
    <dbReference type="NCBI Taxonomy" id="412755"/>
    <lineage>
        <taxon>unclassified sequences</taxon>
        <taxon>metagenomes</taxon>
        <taxon>ecological metagenomes</taxon>
    </lineage>
</organism>
<dbReference type="Gene3D" id="1.20.120.580">
    <property type="entry name" value="bsu32300-like"/>
    <property type="match status" value="1"/>
</dbReference>
<dbReference type="Gene3D" id="3.30.460.10">
    <property type="entry name" value="Beta Polymerase, domain 2"/>
    <property type="match status" value="1"/>
</dbReference>
<accession>A0A0F9QJP2</accession>
<dbReference type="EMBL" id="LAZR01001458">
    <property type="protein sequence ID" value="KKN44295.1"/>
    <property type="molecule type" value="Genomic_DNA"/>
</dbReference>
<dbReference type="NCBIfam" id="NF047752">
    <property type="entry name" value="MntA_antitoxin"/>
    <property type="match status" value="1"/>
</dbReference>
<dbReference type="InterPro" id="IPR008201">
    <property type="entry name" value="HepT-like"/>
</dbReference>
<dbReference type="Pfam" id="PF18765">
    <property type="entry name" value="Polbeta"/>
    <property type="match status" value="1"/>
</dbReference>
<feature type="domain" description="Polymerase beta nucleotidyltransferase" evidence="5">
    <location>
        <begin position="7"/>
        <end position="104"/>
    </location>
</feature>
<dbReference type="PANTHER" id="PTHR33397:SF5">
    <property type="entry name" value="RNASE YUTE-RELATED"/>
    <property type="match status" value="1"/>
</dbReference>
<reference evidence="6" key="1">
    <citation type="journal article" date="2015" name="Nature">
        <title>Complex archaea that bridge the gap between prokaryotes and eukaryotes.</title>
        <authorList>
            <person name="Spang A."/>
            <person name="Saw J.H."/>
            <person name="Jorgensen S.L."/>
            <person name="Zaremba-Niedzwiedzka K."/>
            <person name="Martijn J."/>
            <person name="Lind A.E."/>
            <person name="van Eijk R."/>
            <person name="Schleper C."/>
            <person name="Guy L."/>
            <person name="Ettema T.J."/>
        </authorList>
    </citation>
    <scope>NUCLEOTIDE SEQUENCE</scope>
</reference>
<evidence type="ECO:0000256" key="1">
    <source>
        <dbReference type="ARBA" id="ARBA00022649"/>
    </source>
</evidence>
<dbReference type="GO" id="GO:0016787">
    <property type="term" value="F:hydrolase activity"/>
    <property type="evidence" value="ECO:0007669"/>
    <property type="project" value="UniProtKB-KW"/>
</dbReference>
<sequence>MANEVIQEIIEYLHQNTDIDVVWLYGSHAKGTAQPHSDIDLAIAFKNFDLESFDKRLRPKELELEISNALNLNEQLISIVDINIIPSYLAFNVIEYGKIIISNNSVRAMKEQQRIYSQFEFETIASKHTDTGITLYLSEVTRHIDEYMQELDELSQIDSLNSRDYLAAERLLQLMTAVCIGLSKHWLKQHKSNTSSNAYQTFSELTNLGYLSEAELLSWLKVIGLRNALVHDYLNIDQSIVKTIIKKQHYITMHAFSIKAITELNKDS</sequence>
<name>A0A0F9QJP2_9ZZZZ</name>